<keyword evidence="3" id="KW-1185">Reference proteome</keyword>
<protein>
    <submittedName>
        <fullName evidence="2">CarboxypepD_reg-like domain-containing protein</fullName>
    </submittedName>
</protein>
<proteinExistence type="predicted"/>
<sequence length="275" mass="31452">MKNSIVYLKLKNAHFKIKIGVKRFTDAIALYIWPETQHFVLLHFTHKLYMNLIFKHITFFCGLFLLVGGYAIAQPKTATGQPQPAKRIVQVSGLVVTGENSVGLPGVHFYIPKAGRGVSTNAYGYFSIPTLAGDSAVISSVGFKRQWYVVPNDERQSVSVVIYMQADTTQLPVVEVFPFATEKDFKDAFLSLKLPESDMEHMRRNLDENTLARMRYEMPMNGAMNHTYFMNQQVSKIENARFSPTNQLLNPFAWARFIESVKRGDLKRKEWKDDE</sequence>
<dbReference type="Pfam" id="PF13715">
    <property type="entry name" value="CarbopepD_reg_2"/>
    <property type="match status" value="1"/>
</dbReference>
<gene>
    <name evidence="2" type="ORF">SAMN05421780_10373</name>
</gene>
<evidence type="ECO:0000313" key="3">
    <source>
        <dbReference type="Proteomes" id="UP000199514"/>
    </source>
</evidence>
<dbReference type="Proteomes" id="UP000199514">
    <property type="component" value="Unassembled WGS sequence"/>
</dbReference>
<dbReference type="AlphaFoldDB" id="A0A1I1GSI0"/>
<reference evidence="2 3" key="1">
    <citation type="submission" date="2016-10" db="EMBL/GenBank/DDBJ databases">
        <authorList>
            <person name="de Groot N.N."/>
        </authorList>
    </citation>
    <scope>NUCLEOTIDE SEQUENCE [LARGE SCALE GENOMIC DNA]</scope>
    <source>
        <strain evidence="2 3">DSM 6793</strain>
    </source>
</reference>
<keyword evidence="1" id="KW-0812">Transmembrane</keyword>
<dbReference type="EMBL" id="FOLE01000003">
    <property type="protein sequence ID" value="SFC14451.1"/>
    <property type="molecule type" value="Genomic_DNA"/>
</dbReference>
<evidence type="ECO:0000256" key="1">
    <source>
        <dbReference type="SAM" id="Phobius"/>
    </source>
</evidence>
<evidence type="ECO:0000313" key="2">
    <source>
        <dbReference type="EMBL" id="SFC14451.1"/>
    </source>
</evidence>
<name>A0A1I1GSI0_9BACT</name>
<dbReference type="SUPFAM" id="SSF49464">
    <property type="entry name" value="Carboxypeptidase regulatory domain-like"/>
    <property type="match status" value="1"/>
</dbReference>
<organism evidence="2 3">
    <name type="scientific">Flexibacter flexilis DSM 6793</name>
    <dbReference type="NCBI Taxonomy" id="927664"/>
    <lineage>
        <taxon>Bacteria</taxon>
        <taxon>Pseudomonadati</taxon>
        <taxon>Bacteroidota</taxon>
        <taxon>Cytophagia</taxon>
        <taxon>Cytophagales</taxon>
        <taxon>Flexibacteraceae</taxon>
        <taxon>Flexibacter</taxon>
    </lineage>
</organism>
<dbReference type="STRING" id="927664.SAMN05421780_10373"/>
<feature type="transmembrane region" description="Helical" evidence="1">
    <location>
        <begin position="52"/>
        <end position="73"/>
    </location>
</feature>
<keyword evidence="1" id="KW-0472">Membrane</keyword>
<accession>A0A1I1GSI0</accession>
<keyword evidence="1" id="KW-1133">Transmembrane helix</keyword>
<dbReference type="InterPro" id="IPR008969">
    <property type="entry name" value="CarboxyPept-like_regulatory"/>
</dbReference>